<dbReference type="SUPFAM" id="SSF52799">
    <property type="entry name" value="(Phosphotyrosine protein) phosphatases II"/>
    <property type="match status" value="1"/>
</dbReference>
<dbReference type="InterPro" id="IPR026893">
    <property type="entry name" value="Tyr/Ser_Pase_IphP-type"/>
</dbReference>
<name>A0A429ZKR7_9ENTE</name>
<dbReference type="PANTHER" id="PTHR31126">
    <property type="entry name" value="TYROSINE-PROTEIN PHOSPHATASE"/>
    <property type="match status" value="1"/>
</dbReference>
<dbReference type="GO" id="GO:0004721">
    <property type="term" value="F:phosphoprotein phosphatase activity"/>
    <property type="evidence" value="ECO:0007669"/>
    <property type="project" value="InterPro"/>
</dbReference>
<dbReference type="AlphaFoldDB" id="A0A429ZKR7"/>
<dbReference type="Proteomes" id="UP000288490">
    <property type="component" value="Unassembled WGS sequence"/>
</dbReference>
<dbReference type="PANTHER" id="PTHR31126:SF1">
    <property type="entry name" value="TYROSINE SPECIFIC PROTEIN PHOSPHATASES DOMAIN-CONTAINING PROTEIN"/>
    <property type="match status" value="1"/>
</dbReference>
<comment type="caution">
    <text evidence="2">The sequence shown here is derived from an EMBL/GenBank/DDBJ whole genome shotgun (WGS) entry which is preliminary data.</text>
</comment>
<dbReference type="Pfam" id="PF13350">
    <property type="entry name" value="Y_phosphatase3"/>
    <property type="match status" value="1"/>
</dbReference>
<dbReference type="InterPro" id="IPR029021">
    <property type="entry name" value="Prot-tyrosine_phosphatase-like"/>
</dbReference>
<evidence type="ECO:0000313" key="3">
    <source>
        <dbReference type="Proteomes" id="UP000288490"/>
    </source>
</evidence>
<reference evidence="2 3" key="1">
    <citation type="submission" date="2017-05" db="EMBL/GenBank/DDBJ databases">
        <title>Vagococcus spp. assemblies.</title>
        <authorList>
            <person name="Gulvik C.A."/>
        </authorList>
    </citation>
    <scope>NUCLEOTIDE SEQUENCE [LARGE SCALE GENOMIC DNA]</scope>
    <source>
        <strain evidence="2 3">SS1994</strain>
    </source>
</reference>
<evidence type="ECO:0000256" key="1">
    <source>
        <dbReference type="ARBA" id="ARBA00009580"/>
    </source>
</evidence>
<dbReference type="OrthoDB" id="1188001at2"/>
<keyword evidence="3" id="KW-1185">Reference proteome</keyword>
<proteinExistence type="inferred from homology"/>
<dbReference type="PROSITE" id="PS00383">
    <property type="entry name" value="TYR_PHOSPHATASE_1"/>
    <property type="match status" value="1"/>
</dbReference>
<comment type="similarity">
    <text evidence="1">Belongs to the protein-tyrosine phosphatase family.</text>
</comment>
<dbReference type="InterPro" id="IPR016130">
    <property type="entry name" value="Tyr_Pase_AS"/>
</dbReference>
<accession>A0A429ZKR7</accession>
<dbReference type="Gene3D" id="3.90.190.10">
    <property type="entry name" value="Protein tyrosine phosphatase superfamily"/>
    <property type="match status" value="1"/>
</dbReference>
<gene>
    <name evidence="2" type="ORF">CBF36_06400</name>
</gene>
<protein>
    <recommendedName>
        <fullName evidence="4">Tyrosine specific protein phosphatases domain-containing protein</fullName>
    </recommendedName>
</protein>
<evidence type="ECO:0008006" key="4">
    <source>
        <dbReference type="Google" id="ProtNLM"/>
    </source>
</evidence>
<evidence type="ECO:0000313" key="2">
    <source>
        <dbReference type="EMBL" id="RST94263.1"/>
    </source>
</evidence>
<sequence>MIFLGGNTMDTLVNFRDLGGIVTLDNKKVVNHQFLRSGEVVHISTEDKEELVNTYNLKKIVDFRGDTEVSQSPDDTITGVSYEHIDILGETANQGASLEELLNPKYDPKQAMMTIYEELVLSKDAQKGYSKFLRDFLTEPNEATLFHCFAGKDRTGFAAALILSSLNVSKEAIDEDYLKTNESRKAANDVILNEMKEKGASTKQLDNMLVMLTVDKDYLDYAFDLINQHFGSLESYFTDILKLPTTFSKDMQKLYTI</sequence>
<organism evidence="2 3">
    <name type="scientific">Vagococcus bubulae</name>
    <dbReference type="NCBI Taxonomy" id="1977868"/>
    <lineage>
        <taxon>Bacteria</taxon>
        <taxon>Bacillati</taxon>
        <taxon>Bacillota</taxon>
        <taxon>Bacilli</taxon>
        <taxon>Lactobacillales</taxon>
        <taxon>Enterococcaceae</taxon>
        <taxon>Vagococcus</taxon>
    </lineage>
</organism>
<dbReference type="EMBL" id="NGJT01000009">
    <property type="protein sequence ID" value="RST94263.1"/>
    <property type="molecule type" value="Genomic_DNA"/>
</dbReference>